<dbReference type="Pfam" id="PF00652">
    <property type="entry name" value="Ricin_B_lectin"/>
    <property type="match status" value="1"/>
</dbReference>
<dbReference type="Gene3D" id="3.40.50.1110">
    <property type="entry name" value="SGNH hydrolase"/>
    <property type="match status" value="1"/>
</dbReference>
<sequence>MPGPHPSAGTRSRSLARAAAARIRVRARARTAPRRGRLALCAAAATLAVAAVPVTAAQATAAAAATPSGLDYVAMGSSFAAGPGIPPTQSGSGASACARSANNYSSIVARETGANLTDASCSGATTANLLTVSQAGQPPQVNAVTSATRTVTITIGGNDVNYLGSLDAYTCQSGGGTNCAGVDRGAIDQTFGVLAGRLENVVNAVHSASPQAHVYLVNYFTILPDSGACTDVPLTADQLAYERSIASRLADATATAASVAGATLVDLAAASHGHDACSADPWVETGRPPAGRSQYHPNEAGMRNAANLVESALVSAGQLRTAAVHSGIAGKCVDINNSGTADGTAVQLYGCNGTAAQKWTYTPTAGGALRALGKCLDVSGGGTADYTKVQLWSCNGSGAQRWVPGPGSSLVNPQSGRCLDDPNSSTADRTQLQIFDCNSTAAQQWTFVS</sequence>
<evidence type="ECO:0000313" key="5">
    <source>
        <dbReference type="EMBL" id="SFE06356.1"/>
    </source>
</evidence>
<dbReference type="SMART" id="SM00458">
    <property type="entry name" value="RICIN"/>
    <property type="match status" value="1"/>
</dbReference>
<protein>
    <submittedName>
        <fullName evidence="5">GDSL-like Lipase/Acylhydrolase family protein</fullName>
    </submittedName>
</protein>
<evidence type="ECO:0000313" key="6">
    <source>
        <dbReference type="Proteomes" id="UP000199323"/>
    </source>
</evidence>
<keyword evidence="2" id="KW-1015">Disulfide bond</keyword>
<dbReference type="PROSITE" id="PS50231">
    <property type="entry name" value="RICIN_B_LECTIN"/>
    <property type="match status" value="1"/>
</dbReference>
<evidence type="ECO:0000259" key="4">
    <source>
        <dbReference type="SMART" id="SM00458"/>
    </source>
</evidence>
<accession>A0A1I1XG65</accession>
<dbReference type="InterPro" id="IPR035992">
    <property type="entry name" value="Ricin_B-like_lectins"/>
</dbReference>
<feature type="disulfide bond" evidence="2">
    <location>
        <begin position="229"/>
        <end position="277"/>
    </location>
</feature>
<dbReference type="GO" id="GO:0004806">
    <property type="term" value="F:triacylglycerol lipase activity"/>
    <property type="evidence" value="ECO:0007669"/>
    <property type="project" value="TreeGrafter"/>
</dbReference>
<dbReference type="Proteomes" id="UP000199323">
    <property type="component" value="Unassembled WGS sequence"/>
</dbReference>
<dbReference type="InterPro" id="IPR000772">
    <property type="entry name" value="Ricin_B_lectin"/>
</dbReference>
<feature type="disulfide bond" evidence="2">
    <location>
        <begin position="171"/>
        <end position="179"/>
    </location>
</feature>
<organism evidence="5 6">
    <name type="scientific">Actinacidiphila alni</name>
    <dbReference type="NCBI Taxonomy" id="380248"/>
    <lineage>
        <taxon>Bacteria</taxon>
        <taxon>Bacillati</taxon>
        <taxon>Actinomycetota</taxon>
        <taxon>Actinomycetes</taxon>
        <taxon>Kitasatosporales</taxon>
        <taxon>Streptomycetaceae</taxon>
        <taxon>Actinacidiphila</taxon>
    </lineage>
</organism>
<dbReference type="SUPFAM" id="SSF50370">
    <property type="entry name" value="Ricin B-like lectins"/>
    <property type="match status" value="1"/>
</dbReference>
<dbReference type="EMBL" id="FONG01000001">
    <property type="protein sequence ID" value="SFE06356.1"/>
    <property type="molecule type" value="Genomic_DNA"/>
</dbReference>
<dbReference type="InterPro" id="IPR013830">
    <property type="entry name" value="SGNH_hydro"/>
</dbReference>
<dbReference type="PANTHER" id="PTHR37981">
    <property type="entry name" value="LIPASE 2"/>
    <property type="match status" value="1"/>
</dbReference>
<dbReference type="PANTHER" id="PTHR37981:SF1">
    <property type="entry name" value="SGNH HYDROLASE-TYPE ESTERASE DOMAIN-CONTAINING PROTEIN"/>
    <property type="match status" value="1"/>
</dbReference>
<dbReference type="CDD" id="cd01823">
    <property type="entry name" value="SEST_like"/>
    <property type="match status" value="1"/>
</dbReference>
<evidence type="ECO:0000256" key="3">
    <source>
        <dbReference type="SAM" id="MobiDB-lite"/>
    </source>
</evidence>
<keyword evidence="6" id="KW-1185">Reference proteome</keyword>
<name>A0A1I1XG65_9ACTN</name>
<dbReference type="SUPFAM" id="SSF52266">
    <property type="entry name" value="SGNH hydrolase"/>
    <property type="match status" value="1"/>
</dbReference>
<dbReference type="Gene3D" id="2.80.10.50">
    <property type="match status" value="2"/>
</dbReference>
<dbReference type="GO" id="GO:0019433">
    <property type="term" value="P:triglyceride catabolic process"/>
    <property type="evidence" value="ECO:0007669"/>
    <property type="project" value="TreeGrafter"/>
</dbReference>
<proteinExistence type="predicted"/>
<dbReference type="InterPro" id="IPR037460">
    <property type="entry name" value="SEST-like"/>
</dbReference>
<evidence type="ECO:0000256" key="1">
    <source>
        <dbReference type="PIRSR" id="PIRSR637460-1"/>
    </source>
</evidence>
<reference evidence="5 6" key="1">
    <citation type="submission" date="2016-10" db="EMBL/GenBank/DDBJ databases">
        <authorList>
            <person name="de Groot N.N."/>
        </authorList>
    </citation>
    <scope>NUCLEOTIDE SEQUENCE [LARGE SCALE GENOMIC DNA]</scope>
    <source>
        <strain evidence="5 6">CGMCC 4.3510</strain>
    </source>
</reference>
<dbReference type="STRING" id="380248.SAMN05216251_101366"/>
<dbReference type="CDD" id="cd23451">
    <property type="entry name" value="beta-trefoil_Ricin_laminarinase"/>
    <property type="match status" value="1"/>
</dbReference>
<feature type="region of interest" description="Disordered" evidence="3">
    <location>
        <begin position="405"/>
        <end position="424"/>
    </location>
</feature>
<gene>
    <name evidence="5" type="ORF">SAMN05216251_101366</name>
</gene>
<feature type="active site" description="Nucleophile" evidence="1">
    <location>
        <position position="78"/>
    </location>
</feature>
<dbReference type="Pfam" id="PF13472">
    <property type="entry name" value="Lipase_GDSL_2"/>
    <property type="match status" value="1"/>
</dbReference>
<dbReference type="InterPro" id="IPR036514">
    <property type="entry name" value="SGNH_hydro_sf"/>
</dbReference>
<feature type="domain" description="Ricin B lectin" evidence="4">
    <location>
        <begin position="320"/>
        <end position="448"/>
    </location>
</feature>
<dbReference type="RefSeq" id="WP_093711502.1">
    <property type="nucleotide sequence ID" value="NZ_FONG01000001.1"/>
</dbReference>
<dbReference type="OrthoDB" id="5503950at2"/>
<dbReference type="AlphaFoldDB" id="A0A1I1XG65"/>
<feature type="active site" evidence="1">
    <location>
        <position position="296"/>
    </location>
</feature>
<evidence type="ECO:0000256" key="2">
    <source>
        <dbReference type="PIRSR" id="PIRSR637460-2"/>
    </source>
</evidence>
<keyword evidence="5" id="KW-0378">Hydrolase</keyword>
<feature type="disulfide bond" evidence="2">
    <location>
        <begin position="97"/>
        <end position="121"/>
    </location>
</feature>